<dbReference type="PROSITE" id="PS00108">
    <property type="entry name" value="PROTEIN_KINASE_ST"/>
    <property type="match status" value="1"/>
</dbReference>
<evidence type="ECO:0000259" key="7">
    <source>
        <dbReference type="PROSITE" id="PS50011"/>
    </source>
</evidence>
<dbReference type="GO" id="GO:0005524">
    <property type="term" value="F:ATP binding"/>
    <property type="evidence" value="ECO:0007669"/>
    <property type="project" value="UniProtKB-KW"/>
</dbReference>
<dbReference type="AlphaFoldDB" id="A0ABC8SNX7"/>
<dbReference type="Gene3D" id="3.30.200.20">
    <property type="entry name" value="Phosphorylase Kinase, domain 1"/>
    <property type="match status" value="1"/>
</dbReference>
<evidence type="ECO:0000256" key="3">
    <source>
        <dbReference type="ARBA" id="ARBA00022741"/>
    </source>
</evidence>
<dbReference type="InterPro" id="IPR011009">
    <property type="entry name" value="Kinase-like_dom_sf"/>
</dbReference>
<dbReference type="InterPro" id="IPR029070">
    <property type="entry name" value="Chitinase_insertion_sf"/>
</dbReference>
<dbReference type="Proteomes" id="UP001642360">
    <property type="component" value="Unassembled WGS sequence"/>
</dbReference>
<proteinExistence type="predicted"/>
<dbReference type="InterPro" id="IPR017853">
    <property type="entry name" value="GH"/>
</dbReference>
<dbReference type="Gene3D" id="3.10.50.10">
    <property type="match status" value="1"/>
</dbReference>
<dbReference type="PANTHER" id="PTHR27002:SF559">
    <property type="entry name" value="CYSTEINE-RICH RLK (RECEPTOR-LIKE KINASE) PROTEIN"/>
    <property type="match status" value="1"/>
</dbReference>
<evidence type="ECO:0000256" key="4">
    <source>
        <dbReference type="ARBA" id="ARBA00022777"/>
    </source>
</evidence>
<dbReference type="CDD" id="cd14066">
    <property type="entry name" value="STKc_IRAK"/>
    <property type="match status" value="1"/>
</dbReference>
<feature type="domain" description="Protein kinase" evidence="7">
    <location>
        <begin position="451"/>
        <end position="737"/>
    </location>
</feature>
<dbReference type="PROSITE" id="PS50011">
    <property type="entry name" value="PROTEIN_KINASE_DOM"/>
    <property type="match status" value="1"/>
</dbReference>
<dbReference type="Pfam" id="PF07714">
    <property type="entry name" value="PK_Tyr_Ser-Thr"/>
    <property type="match status" value="1"/>
</dbReference>
<dbReference type="InterPro" id="IPR000719">
    <property type="entry name" value="Prot_kinase_dom"/>
</dbReference>
<keyword evidence="6" id="KW-1133">Transmembrane helix</keyword>
<keyword evidence="3" id="KW-0547">Nucleotide-binding</keyword>
<sequence length="767" mass="86998">MNKLYEMASGSIIFMFLSLNLYFSSAQTWIKSGYWYSGSEFPVPDINSALFTHLMCSFADINSSTHELSISPSNQPYFSTFTTIVKKRNPSIKTLLSVWGSRTNSSVMSSMASQPSYRKSFIDSSIKTAQLYGFHGLDLWWISPESGSDMTNMAILLDEWRSAVNSLKRKSGESELSLTMAVHYTPTLDSITYPIDSIKRNLDWVHVKSFDYYLPSRDKFTGAHSALYDPSSNISTDFGVKEWISKGLPASQLVLGLPYHGYAWTLADPKNNTMGAPALGLAITADGSMSYKYIKWYIRSYGAVPVYNATYVVNYCVIGSFWICFDDVEAIKTKISYVKENKLLGYNVFQVPNDDNWMLSQAAQDNLNNHHKKQQFLVIILLIIASAILLFCLLMCYLWRRRLKSKVMILSKKKSPDTLENNMSTAESSNSNSPTVQVFKFSDIKAATNNFSSENKLGEGGFGPVYKGKLPNGLEIAVKRLSKSSHQGLEEFTNEVTLTAKLQHINLVRVLGCCTGREEKMLIYEYMPNKSLDFYLYDPMSRMLLDWETRVQIIEGITQGLLYLQEYSRLIIIHRDLKASNILLDNEMKPKISDFGLARIFQKDEYEANTDRIVGTYGYVPPEYVKRGVYSTKYDIYSFGVLLLQIISGKRNNCLYGVYDNLNLLEYAYELWKDGKGKEFMDPTLDDASSSCKLMRCMLVALLCVQENGLDRPSMLEISSMLKNETGSIATPRRPAFSSYTDKNVENTSEKEVFSINEMTISQMVPR</sequence>
<dbReference type="FunFam" id="1.10.510.10:FF:001964">
    <property type="entry name" value="Uncharacterized protein"/>
    <property type="match status" value="1"/>
</dbReference>
<dbReference type="InterPro" id="IPR001245">
    <property type="entry name" value="Ser-Thr/Tyr_kinase_cat_dom"/>
</dbReference>
<feature type="transmembrane region" description="Helical" evidence="6">
    <location>
        <begin position="376"/>
        <end position="399"/>
    </location>
</feature>
<dbReference type="SMART" id="SM00636">
    <property type="entry name" value="Glyco_18"/>
    <property type="match status" value="1"/>
</dbReference>
<gene>
    <name evidence="9" type="ORF">ILEXP_LOCUS27560</name>
    <name evidence="10" type="ORF">ILEXP_LOCUS38229</name>
</gene>
<dbReference type="InterPro" id="IPR011583">
    <property type="entry name" value="Chitinase_II/V-like_cat"/>
</dbReference>
<dbReference type="EMBL" id="CAUOFW020003266">
    <property type="protein sequence ID" value="CAK9158896.1"/>
    <property type="molecule type" value="Genomic_DNA"/>
</dbReference>
<dbReference type="InterPro" id="IPR001223">
    <property type="entry name" value="Glyco_hydro18_cat"/>
</dbReference>
<organism evidence="9 11">
    <name type="scientific">Ilex paraguariensis</name>
    <name type="common">yerba mate</name>
    <dbReference type="NCBI Taxonomy" id="185542"/>
    <lineage>
        <taxon>Eukaryota</taxon>
        <taxon>Viridiplantae</taxon>
        <taxon>Streptophyta</taxon>
        <taxon>Embryophyta</taxon>
        <taxon>Tracheophyta</taxon>
        <taxon>Spermatophyta</taxon>
        <taxon>Magnoliopsida</taxon>
        <taxon>eudicotyledons</taxon>
        <taxon>Gunneridae</taxon>
        <taxon>Pentapetalae</taxon>
        <taxon>asterids</taxon>
        <taxon>campanulids</taxon>
        <taxon>Aquifoliales</taxon>
        <taxon>Aquifoliaceae</taxon>
        <taxon>Ilex</taxon>
    </lineage>
</organism>
<keyword evidence="2" id="KW-0808">Transferase</keyword>
<reference evidence="9 11" key="1">
    <citation type="submission" date="2024-02" db="EMBL/GenBank/DDBJ databases">
        <authorList>
            <person name="Vignale AGUSTIN F."/>
            <person name="Sosa J E."/>
            <person name="Modenutti C."/>
        </authorList>
    </citation>
    <scope>NUCLEOTIDE SEQUENCE [LARGE SCALE GENOMIC DNA]</scope>
</reference>
<keyword evidence="6" id="KW-0472">Membrane</keyword>
<keyword evidence="11" id="KW-1185">Reference proteome</keyword>
<keyword evidence="5" id="KW-0067">ATP-binding</keyword>
<keyword evidence="4" id="KW-0418">Kinase</keyword>
<evidence type="ECO:0000256" key="1">
    <source>
        <dbReference type="ARBA" id="ARBA00022527"/>
    </source>
</evidence>
<dbReference type="EMBL" id="CAUOFW020005169">
    <property type="protein sequence ID" value="CAK9168813.1"/>
    <property type="molecule type" value="Genomic_DNA"/>
</dbReference>
<dbReference type="SUPFAM" id="SSF51445">
    <property type="entry name" value="(Trans)glycosidases"/>
    <property type="match status" value="1"/>
</dbReference>
<dbReference type="SUPFAM" id="SSF56112">
    <property type="entry name" value="Protein kinase-like (PK-like)"/>
    <property type="match status" value="1"/>
</dbReference>
<dbReference type="CDD" id="cd02879">
    <property type="entry name" value="GH18_plant_chitinase_class_V"/>
    <property type="match status" value="1"/>
</dbReference>
<accession>A0ABC8SNX7</accession>
<evidence type="ECO:0000313" key="9">
    <source>
        <dbReference type="EMBL" id="CAK9158896.1"/>
    </source>
</evidence>
<dbReference type="InterPro" id="IPR008271">
    <property type="entry name" value="Ser/Thr_kinase_AS"/>
</dbReference>
<dbReference type="Pfam" id="PF00704">
    <property type="entry name" value="Glyco_hydro_18"/>
    <property type="match status" value="1"/>
</dbReference>
<dbReference type="GO" id="GO:0004674">
    <property type="term" value="F:protein serine/threonine kinase activity"/>
    <property type="evidence" value="ECO:0007669"/>
    <property type="project" value="UniProtKB-KW"/>
</dbReference>
<keyword evidence="6" id="KW-0812">Transmembrane</keyword>
<evidence type="ECO:0000256" key="6">
    <source>
        <dbReference type="SAM" id="Phobius"/>
    </source>
</evidence>
<keyword evidence="1" id="KW-0723">Serine/threonine-protein kinase</keyword>
<dbReference type="Gene3D" id="3.20.20.80">
    <property type="entry name" value="Glycosidases"/>
    <property type="match status" value="1"/>
</dbReference>
<protein>
    <submittedName>
        <fullName evidence="9">Uncharacterized protein</fullName>
    </submittedName>
</protein>
<feature type="domain" description="GH18" evidence="8">
    <location>
        <begin position="29"/>
        <end position="370"/>
    </location>
</feature>
<dbReference type="SMART" id="SM00220">
    <property type="entry name" value="S_TKc"/>
    <property type="match status" value="1"/>
</dbReference>
<evidence type="ECO:0000256" key="2">
    <source>
        <dbReference type="ARBA" id="ARBA00022679"/>
    </source>
</evidence>
<comment type="caution">
    <text evidence="9">The sequence shown here is derived from an EMBL/GenBank/DDBJ whole genome shotgun (WGS) entry which is preliminary data.</text>
</comment>
<dbReference type="Gene3D" id="1.10.510.10">
    <property type="entry name" value="Transferase(Phosphotransferase) domain 1"/>
    <property type="match status" value="1"/>
</dbReference>
<dbReference type="PANTHER" id="PTHR27002">
    <property type="entry name" value="RECEPTOR-LIKE SERINE/THREONINE-PROTEIN KINASE SD1-8"/>
    <property type="match status" value="1"/>
</dbReference>
<evidence type="ECO:0000313" key="11">
    <source>
        <dbReference type="Proteomes" id="UP001642360"/>
    </source>
</evidence>
<dbReference type="FunFam" id="3.30.200.20:FF:000951">
    <property type="entry name" value="Uncharacterized protein"/>
    <property type="match status" value="1"/>
</dbReference>
<dbReference type="PROSITE" id="PS51910">
    <property type="entry name" value="GH18_2"/>
    <property type="match status" value="1"/>
</dbReference>
<dbReference type="SUPFAM" id="SSF54556">
    <property type="entry name" value="Chitinase insertion domain"/>
    <property type="match status" value="1"/>
</dbReference>
<name>A0ABC8SNX7_9AQUA</name>
<evidence type="ECO:0000313" key="10">
    <source>
        <dbReference type="EMBL" id="CAK9168813.1"/>
    </source>
</evidence>
<evidence type="ECO:0000256" key="5">
    <source>
        <dbReference type="ARBA" id="ARBA00022840"/>
    </source>
</evidence>
<dbReference type="FunFam" id="3.10.50.10:FF:000015">
    <property type="entry name" value="Chitotriosidase-1"/>
    <property type="match status" value="1"/>
</dbReference>
<evidence type="ECO:0000259" key="8">
    <source>
        <dbReference type="PROSITE" id="PS51910"/>
    </source>
</evidence>